<reference evidence="1 2" key="1">
    <citation type="journal article" date="2019" name="G3 (Bethesda)">
        <title>Sequencing of a Wild Apple (Malus baccata) Genome Unravels the Differences Between Cultivated and Wild Apple Species Regarding Disease Resistance and Cold Tolerance.</title>
        <authorList>
            <person name="Chen X."/>
        </authorList>
    </citation>
    <scope>NUCLEOTIDE SEQUENCE [LARGE SCALE GENOMIC DNA]</scope>
    <source>
        <strain evidence="2">cv. Shandingzi</strain>
        <tissue evidence="1">Leaves</tissue>
    </source>
</reference>
<name>A0A540N590_MALBA</name>
<organism evidence="1 2">
    <name type="scientific">Malus baccata</name>
    <name type="common">Siberian crab apple</name>
    <name type="synonym">Pyrus baccata</name>
    <dbReference type="NCBI Taxonomy" id="106549"/>
    <lineage>
        <taxon>Eukaryota</taxon>
        <taxon>Viridiplantae</taxon>
        <taxon>Streptophyta</taxon>
        <taxon>Embryophyta</taxon>
        <taxon>Tracheophyta</taxon>
        <taxon>Spermatophyta</taxon>
        <taxon>Magnoliopsida</taxon>
        <taxon>eudicotyledons</taxon>
        <taxon>Gunneridae</taxon>
        <taxon>Pentapetalae</taxon>
        <taxon>rosids</taxon>
        <taxon>fabids</taxon>
        <taxon>Rosales</taxon>
        <taxon>Rosaceae</taxon>
        <taxon>Amygdaloideae</taxon>
        <taxon>Maleae</taxon>
        <taxon>Malus</taxon>
    </lineage>
</organism>
<dbReference type="EMBL" id="VIEB01000109">
    <property type="protein sequence ID" value="TQE06189.1"/>
    <property type="molecule type" value="Genomic_DNA"/>
</dbReference>
<dbReference type="Proteomes" id="UP000315295">
    <property type="component" value="Unassembled WGS sequence"/>
</dbReference>
<evidence type="ECO:0000313" key="1">
    <source>
        <dbReference type="EMBL" id="TQE06189.1"/>
    </source>
</evidence>
<comment type="caution">
    <text evidence="1">The sequence shown here is derived from an EMBL/GenBank/DDBJ whole genome shotgun (WGS) entry which is preliminary data.</text>
</comment>
<accession>A0A540N590</accession>
<proteinExistence type="predicted"/>
<dbReference type="AlphaFoldDB" id="A0A540N590"/>
<evidence type="ECO:0000313" key="2">
    <source>
        <dbReference type="Proteomes" id="UP000315295"/>
    </source>
</evidence>
<sequence>MTEFGMQRCHQLYFNFFSLMRGSESYVLYTNKPNFNMMMKALMGPLQTWYSLLI</sequence>
<protein>
    <submittedName>
        <fullName evidence="1">Uncharacterized protein</fullName>
    </submittedName>
</protein>
<gene>
    <name evidence="1" type="ORF">C1H46_008254</name>
</gene>
<keyword evidence="2" id="KW-1185">Reference proteome</keyword>